<gene>
    <name evidence="2" type="ORF">FH972_017084</name>
</gene>
<feature type="compositionally biased region" description="Basic and acidic residues" evidence="1">
    <location>
        <begin position="1"/>
        <end position="30"/>
    </location>
</feature>
<dbReference type="Proteomes" id="UP000327013">
    <property type="component" value="Chromosome 7"/>
</dbReference>
<sequence length="56" mass="6311">MDAESRTTVHRRASADAESRTESAIRREPTRNPQPLYADDEPPHSCRGRTATTVQM</sequence>
<evidence type="ECO:0000313" key="3">
    <source>
        <dbReference type="Proteomes" id="UP000327013"/>
    </source>
</evidence>
<evidence type="ECO:0000313" key="2">
    <source>
        <dbReference type="EMBL" id="KAE8099074.1"/>
    </source>
</evidence>
<dbReference type="AlphaFoldDB" id="A0A5N6RHX0"/>
<name>A0A5N6RHX0_9ROSI</name>
<keyword evidence="3" id="KW-1185">Reference proteome</keyword>
<evidence type="ECO:0000256" key="1">
    <source>
        <dbReference type="SAM" id="MobiDB-lite"/>
    </source>
</evidence>
<feature type="region of interest" description="Disordered" evidence="1">
    <location>
        <begin position="1"/>
        <end position="56"/>
    </location>
</feature>
<reference evidence="2 3" key="1">
    <citation type="submission" date="2019-06" db="EMBL/GenBank/DDBJ databases">
        <title>A chromosomal-level reference genome of Carpinus fangiana (Coryloideae, Betulaceae).</title>
        <authorList>
            <person name="Yang X."/>
            <person name="Wang Z."/>
            <person name="Zhang L."/>
            <person name="Hao G."/>
            <person name="Liu J."/>
            <person name="Yang Y."/>
        </authorList>
    </citation>
    <scope>NUCLEOTIDE SEQUENCE [LARGE SCALE GENOMIC DNA]</scope>
    <source>
        <strain evidence="2">Cfa_2016G</strain>
        <tissue evidence="2">Leaf</tissue>
    </source>
</reference>
<organism evidence="2 3">
    <name type="scientific">Carpinus fangiana</name>
    <dbReference type="NCBI Taxonomy" id="176857"/>
    <lineage>
        <taxon>Eukaryota</taxon>
        <taxon>Viridiplantae</taxon>
        <taxon>Streptophyta</taxon>
        <taxon>Embryophyta</taxon>
        <taxon>Tracheophyta</taxon>
        <taxon>Spermatophyta</taxon>
        <taxon>Magnoliopsida</taxon>
        <taxon>eudicotyledons</taxon>
        <taxon>Gunneridae</taxon>
        <taxon>Pentapetalae</taxon>
        <taxon>rosids</taxon>
        <taxon>fabids</taxon>
        <taxon>Fagales</taxon>
        <taxon>Betulaceae</taxon>
        <taxon>Carpinus</taxon>
    </lineage>
</organism>
<accession>A0A5N6RHX0</accession>
<protein>
    <submittedName>
        <fullName evidence="2">Uncharacterized protein</fullName>
    </submittedName>
</protein>
<dbReference type="EMBL" id="CM017327">
    <property type="protein sequence ID" value="KAE8099074.1"/>
    <property type="molecule type" value="Genomic_DNA"/>
</dbReference>
<proteinExistence type="predicted"/>